<dbReference type="SUPFAM" id="SSF53187">
    <property type="entry name" value="Zn-dependent exopeptidases"/>
    <property type="match status" value="1"/>
</dbReference>
<keyword evidence="1" id="KW-0031">Aminopeptidase</keyword>
<keyword evidence="3" id="KW-0479">Metal-binding</keyword>
<dbReference type="CDD" id="cd04821">
    <property type="entry name" value="PA_M28_1_2"/>
    <property type="match status" value="1"/>
</dbReference>
<dbReference type="STRING" id="1280949.HAD_12339"/>
<dbReference type="CDD" id="cd05660">
    <property type="entry name" value="M28_like_PA"/>
    <property type="match status" value="1"/>
</dbReference>
<dbReference type="PANTHER" id="PTHR12147">
    <property type="entry name" value="METALLOPEPTIDASE M28 FAMILY MEMBER"/>
    <property type="match status" value="1"/>
</dbReference>
<keyword evidence="4 7" id="KW-0732">Signal</keyword>
<accession>A0A069E1S7</accession>
<evidence type="ECO:0000256" key="2">
    <source>
        <dbReference type="ARBA" id="ARBA00022670"/>
    </source>
</evidence>
<dbReference type="OrthoDB" id="9778250at2"/>
<dbReference type="InterPro" id="IPR007484">
    <property type="entry name" value="Peptidase_M28"/>
</dbReference>
<evidence type="ECO:0000256" key="7">
    <source>
        <dbReference type="SAM" id="SignalP"/>
    </source>
</evidence>
<dbReference type="PATRIC" id="fig|1280949.3.peg.2514"/>
<dbReference type="InterPro" id="IPR045175">
    <property type="entry name" value="M28_fam"/>
</dbReference>
<evidence type="ECO:0000313" key="10">
    <source>
        <dbReference type="Proteomes" id="UP000027446"/>
    </source>
</evidence>
<dbReference type="GO" id="GO:0006508">
    <property type="term" value="P:proteolysis"/>
    <property type="evidence" value="ECO:0007669"/>
    <property type="project" value="UniProtKB-KW"/>
</dbReference>
<dbReference type="FunFam" id="3.40.630.10:FF:000088">
    <property type="entry name" value="Peptidase M20"/>
    <property type="match status" value="1"/>
</dbReference>
<name>A0A069E1S7_9PROT</name>
<dbReference type="PANTHER" id="PTHR12147:SF56">
    <property type="entry name" value="AMINOPEPTIDASE YDR415C-RELATED"/>
    <property type="match status" value="1"/>
</dbReference>
<feature type="domain" description="Peptidase M28" evidence="8">
    <location>
        <begin position="322"/>
        <end position="545"/>
    </location>
</feature>
<gene>
    <name evidence="9" type="ORF">HAD_12339</name>
</gene>
<dbReference type="Gene3D" id="3.40.630.10">
    <property type="entry name" value="Zn peptidases"/>
    <property type="match status" value="1"/>
</dbReference>
<evidence type="ECO:0000259" key="8">
    <source>
        <dbReference type="Pfam" id="PF04389"/>
    </source>
</evidence>
<dbReference type="EMBL" id="ARYH01000002">
    <property type="protein sequence ID" value="KCZ83390.1"/>
    <property type="molecule type" value="Genomic_DNA"/>
</dbReference>
<dbReference type="RefSeq" id="WP_035572274.1">
    <property type="nucleotide sequence ID" value="NZ_ARYH01000002.1"/>
</dbReference>
<evidence type="ECO:0000256" key="4">
    <source>
        <dbReference type="ARBA" id="ARBA00022729"/>
    </source>
</evidence>
<dbReference type="GO" id="GO:0046872">
    <property type="term" value="F:metal ion binding"/>
    <property type="evidence" value="ECO:0007669"/>
    <property type="project" value="UniProtKB-KW"/>
</dbReference>
<evidence type="ECO:0000256" key="3">
    <source>
        <dbReference type="ARBA" id="ARBA00022723"/>
    </source>
</evidence>
<keyword evidence="10" id="KW-1185">Reference proteome</keyword>
<feature type="chain" id="PRO_5001660617" evidence="7">
    <location>
        <begin position="21"/>
        <end position="579"/>
    </location>
</feature>
<keyword evidence="6" id="KW-0862">Zinc</keyword>
<evidence type="ECO:0000256" key="5">
    <source>
        <dbReference type="ARBA" id="ARBA00022801"/>
    </source>
</evidence>
<dbReference type="PROSITE" id="PS51257">
    <property type="entry name" value="PROKAR_LIPOPROTEIN"/>
    <property type="match status" value="1"/>
</dbReference>
<organism evidence="9 10">
    <name type="scientific">Hyphomonas adhaerens MHS-3</name>
    <dbReference type="NCBI Taxonomy" id="1280949"/>
    <lineage>
        <taxon>Bacteria</taxon>
        <taxon>Pseudomonadati</taxon>
        <taxon>Pseudomonadota</taxon>
        <taxon>Alphaproteobacteria</taxon>
        <taxon>Hyphomonadales</taxon>
        <taxon>Hyphomonadaceae</taxon>
        <taxon>Hyphomonas</taxon>
    </lineage>
</organism>
<evidence type="ECO:0000313" key="9">
    <source>
        <dbReference type="EMBL" id="KCZ83390.1"/>
    </source>
</evidence>
<evidence type="ECO:0000256" key="1">
    <source>
        <dbReference type="ARBA" id="ARBA00022438"/>
    </source>
</evidence>
<evidence type="ECO:0000256" key="6">
    <source>
        <dbReference type="ARBA" id="ARBA00022833"/>
    </source>
</evidence>
<feature type="signal peptide" evidence="7">
    <location>
        <begin position="1"/>
        <end position="20"/>
    </location>
</feature>
<dbReference type="GO" id="GO:0008235">
    <property type="term" value="F:metalloexopeptidase activity"/>
    <property type="evidence" value="ECO:0007669"/>
    <property type="project" value="InterPro"/>
</dbReference>
<sequence>MKQLFLAASLLALAACGDQAGKVDTSDTKEAAPAPELLLPLPEDTVADITASDLAVRIKTLADDTFEGRGPGTPTGEAAAEWIAAEMNRIGLEPGGENGSYLQEVKMVNQTIDPSNSYLSFTSEDGTEIPTKLKDNAVVWTKRQNATELSFDPSDVVFVGYGAVAPEYDWNDYDDQDFTGKTVIILVNDPGFATQDPELFNGKAMTYYGRWTYKYEEAARQHAAAAIVVHETAPAAYGWDVVANSWSGAQSDLVRANGGEDRTTMEAWITRDKAEELFKAAGLDYETLKNAAKERGFKPVPLSGIKAQGEITQTIEPLSSHNVIGVLPGKTVPDEYVLYTAHWDHLGKKSGEKTGAPGEDFYQDQIFNGAVDNATGAAALLEIAESMAAEPTDRSVMFLSVTLEESGLLGSEYFAQHPTVPLNQIVAGINMDGSLPVGRTHDMVVVGYGASELEDMLTDYLATQDRVVKPDPRPEAGSFYRSDHISLAKRGVPMLYADGGEDKLDGGVAAGKAIAQAYNEQRYHKPMDEYSDDWDLAGNVEDVTALYEVGKSIAGSDKWPTWYPGNEFEAVRKASLGEK</sequence>
<proteinExistence type="predicted"/>
<dbReference type="Pfam" id="PF04389">
    <property type="entry name" value="Peptidase_M28"/>
    <property type="match status" value="1"/>
</dbReference>
<dbReference type="GO" id="GO:0004177">
    <property type="term" value="F:aminopeptidase activity"/>
    <property type="evidence" value="ECO:0007669"/>
    <property type="project" value="UniProtKB-KW"/>
</dbReference>
<reference evidence="9 10" key="1">
    <citation type="journal article" date="2014" name="Antonie Van Leeuwenhoek">
        <title>Hyphomonas beringensis sp. nov. and Hyphomonas chukchiensis sp. nov., isolated from surface seawater of the Bering Sea and Chukchi Sea.</title>
        <authorList>
            <person name="Li C."/>
            <person name="Lai Q."/>
            <person name="Li G."/>
            <person name="Dong C."/>
            <person name="Wang J."/>
            <person name="Liao Y."/>
            <person name="Shao Z."/>
        </authorList>
    </citation>
    <scope>NUCLEOTIDE SEQUENCE [LARGE SCALE GENOMIC DNA]</scope>
    <source>
        <strain evidence="9 10">MHS-3</strain>
    </source>
</reference>
<dbReference type="Proteomes" id="UP000027446">
    <property type="component" value="Unassembled WGS sequence"/>
</dbReference>
<dbReference type="eggNOG" id="COG2234">
    <property type="taxonomic scope" value="Bacteria"/>
</dbReference>
<dbReference type="AlphaFoldDB" id="A0A069E1S7"/>
<comment type="caution">
    <text evidence="9">The sequence shown here is derived from an EMBL/GenBank/DDBJ whole genome shotgun (WGS) entry which is preliminary data.</text>
</comment>
<keyword evidence="5" id="KW-0378">Hydrolase</keyword>
<protein>
    <submittedName>
        <fullName evidence="9">M28 family peptidase</fullName>
    </submittedName>
</protein>
<dbReference type="Gene3D" id="3.50.30.30">
    <property type="match status" value="1"/>
</dbReference>
<keyword evidence="2" id="KW-0645">Protease</keyword>